<dbReference type="AlphaFoldDB" id="A0A143DG73"/>
<gene>
    <name evidence="1" type="ORF">AY555_09010</name>
</gene>
<protein>
    <submittedName>
        <fullName evidence="1">Uncharacterized protein</fullName>
    </submittedName>
</protein>
<dbReference type="EMBL" id="CP014525">
    <property type="protein sequence ID" value="AMW35293.1"/>
    <property type="molecule type" value="Genomic_DNA"/>
</dbReference>
<proteinExistence type="predicted"/>
<dbReference type="Proteomes" id="UP000076066">
    <property type="component" value="Chromosome"/>
</dbReference>
<evidence type="ECO:0000313" key="1">
    <source>
        <dbReference type="EMBL" id="AMW35293.1"/>
    </source>
</evidence>
<dbReference type="STRING" id="1549855.AY555_09010"/>
<keyword evidence="2" id="KW-1185">Reference proteome</keyword>
<accession>A0A143DG73</accession>
<dbReference type="KEGG" id="hjo:AY555_09010"/>
<reference evidence="1 2" key="1">
    <citation type="submission" date="2016-02" db="EMBL/GenBank/DDBJ databases">
        <title>Complete Genome of H5569, the type strain of the newly described species Haematospirillium jordaniae.</title>
        <authorList>
            <person name="Nicholson A.C."/>
            <person name="Humrighouse B.W."/>
            <person name="Loparov V."/>
            <person name="McQuiston J.R."/>
        </authorList>
    </citation>
    <scope>NUCLEOTIDE SEQUENCE [LARGE SCALE GENOMIC DNA]</scope>
    <source>
        <strain evidence="1 2">H5569</strain>
    </source>
</reference>
<dbReference type="RefSeq" id="WP_066135821.1">
    <property type="nucleotide sequence ID" value="NZ_CP014525.1"/>
</dbReference>
<evidence type="ECO:0000313" key="2">
    <source>
        <dbReference type="Proteomes" id="UP000076066"/>
    </source>
</evidence>
<dbReference type="OrthoDB" id="7364583at2"/>
<sequence>MDMDDPLSQAALICFPDLGAMSIEQLQDYITTLEAEVVRVHGVIENKVSARQAAETLFRSGGGLTRVRLNKKRGRGLCSRVNRRW</sequence>
<organism evidence="1 2">
    <name type="scientific">Haematospirillum jordaniae</name>
    <dbReference type="NCBI Taxonomy" id="1549855"/>
    <lineage>
        <taxon>Bacteria</taxon>
        <taxon>Pseudomonadati</taxon>
        <taxon>Pseudomonadota</taxon>
        <taxon>Alphaproteobacteria</taxon>
        <taxon>Rhodospirillales</taxon>
        <taxon>Novispirillaceae</taxon>
        <taxon>Haematospirillum</taxon>
    </lineage>
</organism>
<dbReference type="InterPro" id="IPR009579">
    <property type="entry name" value="DUF1192"/>
</dbReference>
<dbReference type="Pfam" id="PF06698">
    <property type="entry name" value="DUF1192"/>
    <property type="match status" value="1"/>
</dbReference>
<dbReference type="GeneID" id="53317293"/>
<name>A0A143DG73_9PROT</name>